<feature type="compositionally biased region" description="Polar residues" evidence="1">
    <location>
        <begin position="544"/>
        <end position="564"/>
    </location>
</feature>
<feature type="compositionally biased region" description="Basic and acidic residues" evidence="1">
    <location>
        <begin position="439"/>
        <end position="449"/>
    </location>
</feature>
<feature type="compositionally biased region" description="Basic and acidic residues" evidence="1">
    <location>
        <begin position="502"/>
        <end position="530"/>
    </location>
</feature>
<dbReference type="PRINTS" id="PR00625">
    <property type="entry name" value="JDOMAIN"/>
</dbReference>
<dbReference type="AlphaFoldDB" id="A0A9D5AR32"/>
<dbReference type="SUPFAM" id="SSF46565">
    <property type="entry name" value="Chaperone J-domain"/>
    <property type="match status" value="1"/>
</dbReference>
<organism evidence="3 4">
    <name type="scientific">Pisum sativum</name>
    <name type="common">Garden pea</name>
    <name type="synonym">Lathyrus oleraceus</name>
    <dbReference type="NCBI Taxonomy" id="3888"/>
    <lineage>
        <taxon>Eukaryota</taxon>
        <taxon>Viridiplantae</taxon>
        <taxon>Streptophyta</taxon>
        <taxon>Embryophyta</taxon>
        <taxon>Tracheophyta</taxon>
        <taxon>Spermatophyta</taxon>
        <taxon>Magnoliopsida</taxon>
        <taxon>eudicotyledons</taxon>
        <taxon>Gunneridae</taxon>
        <taxon>Pentapetalae</taxon>
        <taxon>rosids</taxon>
        <taxon>fabids</taxon>
        <taxon>Fabales</taxon>
        <taxon>Fabaceae</taxon>
        <taxon>Papilionoideae</taxon>
        <taxon>50 kb inversion clade</taxon>
        <taxon>NPAAA clade</taxon>
        <taxon>Hologalegina</taxon>
        <taxon>IRL clade</taxon>
        <taxon>Fabeae</taxon>
        <taxon>Lathyrus</taxon>
    </lineage>
</organism>
<feature type="compositionally biased region" description="Polar residues" evidence="1">
    <location>
        <begin position="831"/>
        <end position="843"/>
    </location>
</feature>
<reference evidence="3 4" key="1">
    <citation type="journal article" date="2022" name="Nat. Genet.">
        <title>Improved pea reference genome and pan-genome highlight genomic features and evolutionary characteristics.</title>
        <authorList>
            <person name="Yang T."/>
            <person name="Liu R."/>
            <person name="Luo Y."/>
            <person name="Hu S."/>
            <person name="Wang D."/>
            <person name="Wang C."/>
            <person name="Pandey M.K."/>
            <person name="Ge S."/>
            <person name="Xu Q."/>
            <person name="Li N."/>
            <person name="Li G."/>
            <person name="Huang Y."/>
            <person name="Saxena R.K."/>
            <person name="Ji Y."/>
            <person name="Li M."/>
            <person name="Yan X."/>
            <person name="He Y."/>
            <person name="Liu Y."/>
            <person name="Wang X."/>
            <person name="Xiang C."/>
            <person name="Varshney R.K."/>
            <person name="Ding H."/>
            <person name="Gao S."/>
            <person name="Zong X."/>
        </authorList>
    </citation>
    <scope>NUCLEOTIDE SEQUENCE [LARGE SCALE GENOMIC DNA]</scope>
    <source>
        <strain evidence="3 4">cv. Zhongwan 6</strain>
    </source>
</reference>
<feature type="domain" description="J" evidence="2">
    <location>
        <begin position="145"/>
        <end position="209"/>
    </location>
</feature>
<dbReference type="Proteomes" id="UP001058974">
    <property type="component" value="Chromosome 4"/>
</dbReference>
<evidence type="ECO:0000313" key="4">
    <source>
        <dbReference type="Proteomes" id="UP001058974"/>
    </source>
</evidence>
<feature type="region of interest" description="Disordered" evidence="1">
    <location>
        <begin position="827"/>
        <end position="884"/>
    </location>
</feature>
<evidence type="ECO:0000313" key="3">
    <source>
        <dbReference type="EMBL" id="KAI5415869.1"/>
    </source>
</evidence>
<feature type="compositionally biased region" description="Polar residues" evidence="1">
    <location>
        <begin position="218"/>
        <end position="245"/>
    </location>
</feature>
<dbReference type="InterPro" id="IPR001623">
    <property type="entry name" value="DnaJ_domain"/>
</dbReference>
<feature type="region of interest" description="Disordered" evidence="1">
    <location>
        <begin position="216"/>
        <end position="270"/>
    </location>
</feature>
<dbReference type="PANTHER" id="PTHR45089:SF18">
    <property type="entry name" value="DNAJ HEAT SHOCK AMINO-TERMINAL DOMAIN PROTEIN"/>
    <property type="match status" value="1"/>
</dbReference>
<feature type="compositionally biased region" description="Low complexity" evidence="1">
    <location>
        <begin position="246"/>
        <end position="269"/>
    </location>
</feature>
<gene>
    <name evidence="3" type="ORF">KIW84_041055</name>
</gene>
<comment type="caution">
    <text evidence="3">The sequence shown here is derived from an EMBL/GenBank/DDBJ whole genome shotgun (WGS) entry which is preliminary data.</text>
</comment>
<protein>
    <recommendedName>
        <fullName evidence="2">J domain-containing protein</fullName>
    </recommendedName>
</protein>
<feature type="region of interest" description="Disordered" evidence="1">
    <location>
        <begin position="317"/>
        <end position="398"/>
    </location>
</feature>
<feature type="compositionally biased region" description="Polar residues" evidence="1">
    <location>
        <begin position="483"/>
        <end position="499"/>
    </location>
</feature>
<evidence type="ECO:0000256" key="1">
    <source>
        <dbReference type="SAM" id="MobiDB-lite"/>
    </source>
</evidence>
<dbReference type="SMART" id="SM00271">
    <property type="entry name" value="DnaJ"/>
    <property type="match status" value="1"/>
</dbReference>
<dbReference type="InterPro" id="IPR024593">
    <property type="entry name" value="DUF3444"/>
</dbReference>
<evidence type="ECO:0000259" key="2">
    <source>
        <dbReference type="PROSITE" id="PS50076"/>
    </source>
</evidence>
<dbReference type="OrthoDB" id="10250354at2759"/>
<dbReference type="Pfam" id="PF00226">
    <property type="entry name" value="DnaJ"/>
    <property type="match status" value="1"/>
</dbReference>
<dbReference type="Gene3D" id="1.10.287.110">
    <property type="entry name" value="DnaJ domain"/>
    <property type="match status" value="1"/>
</dbReference>
<feature type="region of interest" description="Disordered" evidence="1">
    <location>
        <begin position="410"/>
        <end position="577"/>
    </location>
</feature>
<dbReference type="Pfam" id="PF11926">
    <property type="entry name" value="DUF3444"/>
    <property type="match status" value="2"/>
</dbReference>
<dbReference type="InterPro" id="IPR036869">
    <property type="entry name" value="J_dom_sf"/>
</dbReference>
<feature type="compositionally biased region" description="Basic and acidic residues" evidence="1">
    <location>
        <begin position="866"/>
        <end position="878"/>
    </location>
</feature>
<proteinExistence type="predicted"/>
<keyword evidence="4" id="KW-1185">Reference proteome</keyword>
<dbReference type="EMBL" id="JAMSHJ010000004">
    <property type="protein sequence ID" value="KAI5415869.1"/>
    <property type="molecule type" value="Genomic_DNA"/>
</dbReference>
<dbReference type="PROSITE" id="PS50076">
    <property type="entry name" value="DNAJ_2"/>
    <property type="match status" value="1"/>
</dbReference>
<accession>A0A9D5AR32</accession>
<name>A0A9D5AR32_PEA</name>
<dbReference type="PANTHER" id="PTHR45089">
    <property type="entry name" value="DNAJ HEAT SHOCK AMINO-TERMINAL DOMAIN PROTEIN-RELATED"/>
    <property type="match status" value="1"/>
</dbReference>
<dbReference type="Gramene" id="Psat4g029760.1">
    <property type="protein sequence ID" value="Psat4g029760.1.cds"/>
    <property type="gene ID" value="Psat4g029760"/>
</dbReference>
<sequence>MIKNDDDIGVCIVLLCVIFTSQKFGLFFKISSSPLPVTLPRADVNLKAAHLLGDWWKWDIGSTLGYTSHSTVLRFGSLMDCNKEEAIRAKDIAAKKMENKDFAGARKFALKAKQLYPVLDNIAQMLVVCDVHCSAEQKVFDNEMDWYGILQLEHTAGDAMIKKQYRKFALQLHPDKNKFSGAESAFKLIGEAQRVLSDTVNRIRYDMKLRLNKAFMPRQNQQKVPPNFNSAMKNNVSPNFTNSNTQKQQQNKQPAQQQQNKQPAQQQQNGVRRTFWTACPFCTVRYQYYREVINKSIRCQQCHRPFVAYIVDGQGSSQTTNSSQQAFGQKKDGLNQGTWKESVGSEGNSHTEKSNTGPFKNKDPVDVSGKPNVKRKWDPLEGLSLSSDSSSSGDSDSDCEIFAGVNGFPGVKNHSTGQPHRSVRQKFNVSYSDNMSDNDLLRTSKRGEENGAPCVNGLHNDTAKTNDQNGSAADPKDGAPCVNGQSHNETAKTNYQNGSAADPKDEQEKVKQKQDFHSKESSLNRNEEKTWANGKEAVGGSKQMGESSEHFSPNSVYKATNHPNANVYPNAEHSSPNSIYKATNYPNAYVYLNAEFSNFDKDRKKGCFAPGQIWAIYDTTDGMPRFYALIREVLSPEFHLKATWLEPHPDDKDEIKWVDKDLPVACGKFKLGTTDLIKDHLMFSHLAQCDRIGRNTFKVYPRKGETWAVFKNWDIKWYMNAEFRKQYRYEFVEILSDYVEGEGVSVVYLGKLKGFVSLFFHIMKEDNRPFQIPSLELFRFSHRIPSFKMTGQEGAGVQLGYLEFDPASIPMNLEEFAVPRNLDAKIEHSSRGSQNAKSSQRSKPLTRPEEIASTPKVNIEPSNPTEIKDSLGDMDDGHATPTSTLDAFEIPDAQFFNFETWRSLDKFQIGQIWAFYSDEDGMPKYYGEIKKIGTSPDLELHVNWLACSQLPEGTTKWKDEDMLTTCGRFRIMKTNDFLSVYNSLSCISHQVQAEAIGKSYAIYPRKGEVWALYRKWSNEIKCSDLKNLEYDIVEVLEEGNWFIETLALENVSGYRSVFRGKVNEGSSVKVRIARKYLLSFSHQIPAFKLTQEHGNLSGFWELDPGALPPSFLWP</sequence>
<dbReference type="Gramene" id="Psat04G0105500-T1">
    <property type="protein sequence ID" value="KAI5415869.1"/>
    <property type="gene ID" value="KIW84_041055"/>
</dbReference>
<feature type="compositionally biased region" description="Low complexity" evidence="1">
    <location>
        <begin position="382"/>
        <end position="394"/>
    </location>
</feature>
<dbReference type="CDD" id="cd06257">
    <property type="entry name" value="DnaJ"/>
    <property type="match status" value="1"/>
</dbReference>
<feature type="compositionally biased region" description="Polar residues" evidence="1">
    <location>
        <begin position="413"/>
        <end position="437"/>
    </location>
</feature>